<dbReference type="Gene3D" id="2.170.130.10">
    <property type="entry name" value="TonB-dependent receptor, plug domain"/>
    <property type="match status" value="1"/>
</dbReference>
<dbReference type="InterPro" id="IPR008969">
    <property type="entry name" value="CarboxyPept-like_regulatory"/>
</dbReference>
<evidence type="ECO:0000259" key="3">
    <source>
        <dbReference type="Pfam" id="PF07715"/>
    </source>
</evidence>
<dbReference type="GO" id="GO:0044718">
    <property type="term" value="P:siderophore transmembrane transport"/>
    <property type="evidence" value="ECO:0007669"/>
    <property type="project" value="TreeGrafter"/>
</dbReference>
<feature type="domain" description="TonB-dependent receptor plug" evidence="3">
    <location>
        <begin position="197"/>
        <end position="302"/>
    </location>
</feature>
<dbReference type="PROSITE" id="PS52016">
    <property type="entry name" value="TONB_DEPENDENT_REC_3"/>
    <property type="match status" value="1"/>
</dbReference>
<dbReference type="InterPro" id="IPR012910">
    <property type="entry name" value="Plug_dom"/>
</dbReference>
<protein>
    <recommendedName>
        <fullName evidence="3">TonB-dependent receptor plug domain-containing protein</fullName>
    </recommendedName>
</protein>
<accession>A0A9P8IA05</accession>
<evidence type="ECO:0000313" key="5">
    <source>
        <dbReference type="Proteomes" id="UP000750711"/>
    </source>
</evidence>
<keyword evidence="5" id="KW-1185">Reference proteome</keyword>
<dbReference type="Proteomes" id="UP000750711">
    <property type="component" value="Unassembled WGS sequence"/>
</dbReference>
<dbReference type="Pfam" id="PF13715">
    <property type="entry name" value="CarbopepD_reg_2"/>
    <property type="match status" value="1"/>
</dbReference>
<dbReference type="AlphaFoldDB" id="A0A9P8IA05"/>
<evidence type="ECO:0000256" key="1">
    <source>
        <dbReference type="ARBA" id="ARBA00022729"/>
    </source>
</evidence>
<organism evidence="4 5">
    <name type="scientific">Trichoglossum hirsutum</name>
    <dbReference type="NCBI Taxonomy" id="265104"/>
    <lineage>
        <taxon>Eukaryota</taxon>
        <taxon>Fungi</taxon>
        <taxon>Dikarya</taxon>
        <taxon>Ascomycota</taxon>
        <taxon>Pezizomycotina</taxon>
        <taxon>Geoglossomycetes</taxon>
        <taxon>Geoglossales</taxon>
        <taxon>Geoglossaceae</taxon>
        <taxon>Trichoglossum</taxon>
    </lineage>
</organism>
<name>A0A9P8IA05_9PEZI</name>
<dbReference type="PANTHER" id="PTHR30069">
    <property type="entry name" value="TONB-DEPENDENT OUTER MEMBRANE RECEPTOR"/>
    <property type="match status" value="1"/>
</dbReference>
<dbReference type="Gene3D" id="2.60.40.1120">
    <property type="entry name" value="Carboxypeptidase-like, regulatory domain"/>
    <property type="match status" value="1"/>
</dbReference>
<dbReference type="SUPFAM" id="SSF49464">
    <property type="entry name" value="Carboxypeptidase regulatory domain-like"/>
    <property type="match status" value="1"/>
</dbReference>
<keyword evidence="1 2" id="KW-0732">Signal</keyword>
<dbReference type="InterPro" id="IPR039426">
    <property type="entry name" value="TonB-dep_rcpt-like"/>
</dbReference>
<feature type="non-terminal residue" evidence="4">
    <location>
        <position position="304"/>
    </location>
</feature>
<dbReference type="PANTHER" id="PTHR30069:SF29">
    <property type="entry name" value="HEMOGLOBIN AND HEMOGLOBIN-HAPTOGLOBIN-BINDING PROTEIN 1-RELATED"/>
    <property type="match status" value="1"/>
</dbReference>
<comment type="caution">
    <text evidence="4">The sequence shown here is derived from an EMBL/GenBank/DDBJ whole genome shotgun (WGS) entry which is preliminary data.</text>
</comment>
<dbReference type="InterPro" id="IPR037066">
    <property type="entry name" value="Plug_dom_sf"/>
</dbReference>
<feature type="signal peptide" evidence="2">
    <location>
        <begin position="1"/>
        <end position="19"/>
    </location>
</feature>
<dbReference type="EMBL" id="JAGHQM010003503">
    <property type="protein sequence ID" value="KAH0543433.1"/>
    <property type="molecule type" value="Genomic_DNA"/>
</dbReference>
<dbReference type="GO" id="GO:0015344">
    <property type="term" value="F:siderophore uptake transmembrane transporter activity"/>
    <property type="evidence" value="ECO:0007669"/>
    <property type="project" value="TreeGrafter"/>
</dbReference>
<proteinExistence type="predicted"/>
<sequence length="304" mass="32480">MTAFLLLAACLQVSAGGYSQKITLSVREAPLEKVFKEIERQSGYSFWYPSRHLDNASKVTLQLRDVPLEDVLQKCFEHQPFEYVIVERTVVIRPREAVVTAPIPTATIKGKVVTAGGKALSGVSVTVKATKKGTTTDENGEFTITVRKGDILVFSYIGYESQEMKVADQEVMNITLAESTAALNEVTVVPYGGRQNRRNLPTAVSTVRSEDLNAGAITDVGQLLQGKVPGLNITASGDPNKPAAVILRGASTLNASQTPYYVIDGVPGADISLIAPNDIVSIDILKDAAATAIYGNRAASGVIL</sequence>
<reference evidence="4" key="1">
    <citation type="submission" date="2021-03" db="EMBL/GenBank/DDBJ databases">
        <title>Comparative genomics and phylogenomic investigation of the class Geoglossomycetes provide insights into ecological specialization and systematics.</title>
        <authorList>
            <person name="Melie T."/>
            <person name="Pirro S."/>
            <person name="Miller A.N."/>
            <person name="Quandt A."/>
        </authorList>
    </citation>
    <scope>NUCLEOTIDE SEQUENCE</scope>
    <source>
        <strain evidence="4">CAQ_001_2017</strain>
    </source>
</reference>
<gene>
    <name evidence="4" type="ORF">GP486_008578</name>
</gene>
<dbReference type="Pfam" id="PF07715">
    <property type="entry name" value="Plug"/>
    <property type="match status" value="1"/>
</dbReference>
<dbReference type="SUPFAM" id="SSF56935">
    <property type="entry name" value="Porins"/>
    <property type="match status" value="1"/>
</dbReference>
<evidence type="ECO:0000256" key="2">
    <source>
        <dbReference type="SAM" id="SignalP"/>
    </source>
</evidence>
<evidence type="ECO:0000313" key="4">
    <source>
        <dbReference type="EMBL" id="KAH0543433.1"/>
    </source>
</evidence>
<dbReference type="Gene3D" id="3.55.50.30">
    <property type="match status" value="1"/>
</dbReference>
<feature type="chain" id="PRO_5040369250" description="TonB-dependent receptor plug domain-containing protein" evidence="2">
    <location>
        <begin position="20"/>
        <end position="304"/>
    </location>
</feature>